<dbReference type="InterPro" id="IPR050939">
    <property type="entry name" value="Olfactory_GPCR1"/>
</dbReference>
<dbReference type="PRINTS" id="PR00237">
    <property type="entry name" value="GPCRRHODOPSN"/>
</dbReference>
<organism evidence="16 17">
    <name type="scientific">Xenopus laevis</name>
    <name type="common">African clawed frog</name>
    <dbReference type="NCBI Taxonomy" id="8355"/>
    <lineage>
        <taxon>Eukaryota</taxon>
        <taxon>Metazoa</taxon>
        <taxon>Chordata</taxon>
        <taxon>Craniata</taxon>
        <taxon>Vertebrata</taxon>
        <taxon>Euteleostomi</taxon>
        <taxon>Amphibia</taxon>
        <taxon>Batrachia</taxon>
        <taxon>Anura</taxon>
        <taxon>Pipoidea</taxon>
        <taxon>Pipidae</taxon>
        <taxon>Xenopodinae</taxon>
        <taxon>Xenopus</taxon>
        <taxon>Xenopus</taxon>
    </lineage>
</organism>
<dbReference type="GO" id="GO:0005886">
    <property type="term" value="C:plasma membrane"/>
    <property type="evidence" value="ECO:0007669"/>
    <property type="project" value="UniProtKB-SubCell"/>
</dbReference>
<proteinExistence type="inferred from homology"/>
<keyword evidence="12 13" id="KW-0807">Transducer</keyword>
<evidence type="ECO:0000256" key="11">
    <source>
        <dbReference type="ARBA" id="ARBA00023180"/>
    </source>
</evidence>
<dbReference type="PANTHER" id="PTHR24242">
    <property type="entry name" value="G-PROTEIN COUPLED RECEPTOR"/>
    <property type="match status" value="1"/>
</dbReference>
<keyword evidence="10 13" id="KW-0675">Receptor</keyword>
<dbReference type="GO" id="GO:0004930">
    <property type="term" value="F:G protein-coupled receptor activity"/>
    <property type="evidence" value="ECO:0007669"/>
    <property type="project" value="UniProtKB-KW"/>
</dbReference>
<evidence type="ECO:0000256" key="4">
    <source>
        <dbReference type="ARBA" id="ARBA00022692"/>
    </source>
</evidence>
<evidence type="ECO:0000256" key="10">
    <source>
        <dbReference type="ARBA" id="ARBA00023170"/>
    </source>
</evidence>
<dbReference type="InterPro" id="IPR000725">
    <property type="entry name" value="Olfact_rcpt"/>
</dbReference>
<feature type="transmembrane region" description="Helical" evidence="14">
    <location>
        <begin position="273"/>
        <end position="292"/>
    </location>
</feature>
<evidence type="ECO:0000256" key="5">
    <source>
        <dbReference type="ARBA" id="ARBA00022725"/>
    </source>
</evidence>
<dbReference type="Proteomes" id="UP000694892">
    <property type="component" value="Chromosome 3L"/>
</dbReference>
<dbReference type="InterPro" id="IPR000276">
    <property type="entry name" value="GPCR_Rhodpsn"/>
</dbReference>
<dbReference type="GO" id="GO:0004984">
    <property type="term" value="F:olfactory receptor activity"/>
    <property type="evidence" value="ECO:0007669"/>
    <property type="project" value="InterPro"/>
</dbReference>
<evidence type="ECO:0000256" key="7">
    <source>
        <dbReference type="ARBA" id="ARBA00023040"/>
    </source>
</evidence>
<dbReference type="AlphaFoldDB" id="A0A974DFZ9"/>
<dbReference type="OMA" id="ATMITNY"/>
<evidence type="ECO:0000256" key="14">
    <source>
        <dbReference type="RuleBase" id="RU363047"/>
    </source>
</evidence>
<keyword evidence="5 14" id="KW-0552">Olfaction</keyword>
<dbReference type="EMBL" id="CM004470">
    <property type="protein sequence ID" value="OCT90745.1"/>
    <property type="molecule type" value="Genomic_DNA"/>
</dbReference>
<keyword evidence="6 14" id="KW-1133">Transmembrane helix</keyword>
<dbReference type="PROSITE" id="PS00237">
    <property type="entry name" value="G_PROTEIN_RECEP_F1_1"/>
    <property type="match status" value="1"/>
</dbReference>
<feature type="transmembrane region" description="Helical" evidence="14">
    <location>
        <begin position="101"/>
        <end position="120"/>
    </location>
</feature>
<evidence type="ECO:0000256" key="9">
    <source>
        <dbReference type="ARBA" id="ARBA00023157"/>
    </source>
</evidence>
<keyword evidence="2 14" id="KW-1003">Cell membrane</keyword>
<evidence type="ECO:0000313" key="17">
    <source>
        <dbReference type="Proteomes" id="UP000694892"/>
    </source>
</evidence>
<name>A0A974DFZ9_XENLA</name>
<reference evidence="17" key="1">
    <citation type="journal article" date="2016" name="Nature">
        <title>Genome evolution in the allotetraploid frog Xenopus laevis.</title>
        <authorList>
            <person name="Session A.M."/>
            <person name="Uno Y."/>
            <person name="Kwon T."/>
            <person name="Chapman J.A."/>
            <person name="Toyoda A."/>
            <person name="Takahashi S."/>
            <person name="Fukui A."/>
            <person name="Hikosaka A."/>
            <person name="Suzuki A."/>
            <person name="Kondo M."/>
            <person name="van Heeringen S.J."/>
            <person name="Quigley I."/>
            <person name="Heinz S."/>
            <person name="Ogino H."/>
            <person name="Ochi H."/>
            <person name="Hellsten U."/>
            <person name="Lyons J.B."/>
            <person name="Simakov O."/>
            <person name="Putnam N."/>
            <person name="Stites J."/>
            <person name="Kuroki Y."/>
            <person name="Tanaka T."/>
            <person name="Michiue T."/>
            <person name="Watanabe M."/>
            <person name="Bogdanovic O."/>
            <person name="Lister R."/>
            <person name="Georgiou G."/>
            <person name="Paranjpe S.S."/>
            <person name="van Kruijsbergen I."/>
            <person name="Shu S."/>
            <person name="Carlson J."/>
            <person name="Kinoshita T."/>
            <person name="Ohta Y."/>
            <person name="Mawaribuchi S."/>
            <person name="Jenkins J."/>
            <person name="Grimwood J."/>
            <person name="Schmutz J."/>
            <person name="Mitros T."/>
            <person name="Mozaffari S.V."/>
            <person name="Suzuki Y."/>
            <person name="Haramoto Y."/>
            <person name="Yamamoto T.S."/>
            <person name="Takagi C."/>
            <person name="Heald R."/>
            <person name="Miller K."/>
            <person name="Haudenschild C."/>
            <person name="Kitzman J."/>
            <person name="Nakayama T."/>
            <person name="Izutsu Y."/>
            <person name="Robert J."/>
            <person name="Fortriede J."/>
            <person name="Burns K."/>
            <person name="Lotay V."/>
            <person name="Karimi K."/>
            <person name="Yasuoka Y."/>
            <person name="Dichmann D.S."/>
            <person name="Flajnik M.F."/>
            <person name="Houston D.W."/>
            <person name="Shendure J."/>
            <person name="DuPasquier L."/>
            <person name="Vize P.D."/>
            <person name="Zorn A.M."/>
            <person name="Ito M."/>
            <person name="Marcotte E.M."/>
            <person name="Wallingford J.B."/>
            <person name="Ito Y."/>
            <person name="Asashima M."/>
            <person name="Ueno N."/>
            <person name="Matsuda Y."/>
            <person name="Veenstra G.J."/>
            <person name="Fujiyama A."/>
            <person name="Harland R.M."/>
            <person name="Taira M."/>
            <person name="Rokhsar D.S."/>
        </authorList>
    </citation>
    <scope>NUCLEOTIDE SEQUENCE [LARGE SCALE GENOMIC DNA]</scope>
    <source>
        <strain evidence="17">J</strain>
    </source>
</reference>
<evidence type="ECO:0000313" key="16">
    <source>
        <dbReference type="EMBL" id="OCT90745.1"/>
    </source>
</evidence>
<evidence type="ECO:0000256" key="2">
    <source>
        <dbReference type="ARBA" id="ARBA00022475"/>
    </source>
</evidence>
<dbReference type="FunFam" id="1.20.1070.10:FF:000010">
    <property type="entry name" value="Olfactory receptor"/>
    <property type="match status" value="1"/>
</dbReference>
<feature type="transmembrane region" description="Helical" evidence="14">
    <location>
        <begin position="25"/>
        <end position="48"/>
    </location>
</feature>
<keyword evidence="11" id="KW-0325">Glycoprotein</keyword>
<evidence type="ECO:0000256" key="12">
    <source>
        <dbReference type="ARBA" id="ARBA00023224"/>
    </source>
</evidence>
<keyword evidence="7 13" id="KW-0297">G-protein coupled receptor</keyword>
<keyword evidence="3 14" id="KW-0716">Sensory transduction</keyword>
<feature type="transmembrane region" description="Helical" evidence="14">
    <location>
        <begin position="237"/>
        <end position="261"/>
    </location>
</feature>
<dbReference type="PANTHER" id="PTHR24242:SF253">
    <property type="entry name" value="OLFACTORY RECEPTOR-RELATED"/>
    <property type="match status" value="1"/>
</dbReference>
<dbReference type="PROSITE" id="PS50262">
    <property type="entry name" value="G_PROTEIN_RECEP_F1_2"/>
    <property type="match status" value="1"/>
</dbReference>
<keyword evidence="8 14" id="KW-0472">Membrane</keyword>
<comment type="similarity">
    <text evidence="13">Belongs to the G-protein coupled receptor 1 family.</text>
</comment>
<comment type="subcellular location">
    <subcellularLocation>
        <location evidence="1 14">Cell membrane</location>
        <topology evidence="1 14">Multi-pass membrane protein</topology>
    </subcellularLocation>
</comment>
<evidence type="ECO:0000256" key="3">
    <source>
        <dbReference type="ARBA" id="ARBA00022606"/>
    </source>
</evidence>
<dbReference type="Pfam" id="PF13853">
    <property type="entry name" value="7tm_4"/>
    <property type="match status" value="1"/>
</dbReference>
<dbReference type="SMART" id="SM01381">
    <property type="entry name" value="7TM_GPCR_Srsx"/>
    <property type="match status" value="1"/>
</dbReference>
<dbReference type="SUPFAM" id="SSF81321">
    <property type="entry name" value="Family A G protein-coupled receptor-like"/>
    <property type="match status" value="1"/>
</dbReference>
<evidence type="ECO:0000256" key="1">
    <source>
        <dbReference type="ARBA" id="ARBA00004651"/>
    </source>
</evidence>
<keyword evidence="9" id="KW-1015">Disulfide bond</keyword>
<accession>A0A974DFZ9</accession>
<dbReference type="InterPro" id="IPR017452">
    <property type="entry name" value="GPCR_Rhodpsn_7TM"/>
</dbReference>
<evidence type="ECO:0000256" key="13">
    <source>
        <dbReference type="RuleBase" id="RU000688"/>
    </source>
</evidence>
<evidence type="ECO:0000256" key="8">
    <source>
        <dbReference type="ARBA" id="ARBA00023136"/>
    </source>
</evidence>
<keyword evidence="4 13" id="KW-0812">Transmembrane</keyword>
<feature type="transmembrane region" description="Helical" evidence="14">
    <location>
        <begin position="140"/>
        <end position="165"/>
    </location>
</feature>
<evidence type="ECO:0000256" key="6">
    <source>
        <dbReference type="ARBA" id="ARBA00022989"/>
    </source>
</evidence>
<protein>
    <recommendedName>
        <fullName evidence="14">Olfactory receptor</fullName>
    </recommendedName>
</protein>
<dbReference type="PRINTS" id="PR00245">
    <property type="entry name" value="OLFACTORYR"/>
</dbReference>
<feature type="domain" description="G-protein coupled receptors family 1 profile" evidence="15">
    <location>
        <begin position="41"/>
        <end position="290"/>
    </location>
</feature>
<feature type="transmembrane region" description="Helical" evidence="14">
    <location>
        <begin position="60"/>
        <end position="81"/>
    </location>
</feature>
<gene>
    <name evidence="16" type="ORF">XELAEV_18019362mg</name>
</gene>
<dbReference type="Gene3D" id="1.20.1070.10">
    <property type="entry name" value="Rhodopsin 7-helix transmembrane proteins"/>
    <property type="match status" value="1"/>
</dbReference>
<evidence type="ECO:0000259" key="15">
    <source>
        <dbReference type="PROSITE" id="PS50262"/>
    </source>
</evidence>
<sequence length="306" mass="34961">MKEINQTSVFDIVIIGFEGPLKFRILMSVLIFLFYLMTLGMNSLIIVLVSISHRLHSPMYFFLCHLSITDIIVTSSIVPYLLYVTLLDRGTISLSNCLAQFFFFGIAIDAECLILTLMSYDRFLAICRPLHYMSVMSLKLQILLTTSCWFLSFTLALLVVCHMLTFQFCGSNVINHLFCDLHPLLNLSCSDTFVVDMEVLVAGILLTVLAFVFIVVTYIWIFYTIFGRSMATDKQKAFSTCSSHLTVVCTYYATMITNYVIPVIGMTTDLAKYISLLYTVITPLMNPIIYTLRNREIRSALHYYIH</sequence>
<feature type="transmembrane region" description="Helical" evidence="14">
    <location>
        <begin position="200"/>
        <end position="225"/>
    </location>
</feature>